<organism evidence="1 2">
    <name type="scientific">Smallanthus sonchifolius</name>
    <dbReference type="NCBI Taxonomy" id="185202"/>
    <lineage>
        <taxon>Eukaryota</taxon>
        <taxon>Viridiplantae</taxon>
        <taxon>Streptophyta</taxon>
        <taxon>Embryophyta</taxon>
        <taxon>Tracheophyta</taxon>
        <taxon>Spermatophyta</taxon>
        <taxon>Magnoliopsida</taxon>
        <taxon>eudicotyledons</taxon>
        <taxon>Gunneridae</taxon>
        <taxon>Pentapetalae</taxon>
        <taxon>asterids</taxon>
        <taxon>campanulids</taxon>
        <taxon>Asterales</taxon>
        <taxon>Asteraceae</taxon>
        <taxon>Asteroideae</taxon>
        <taxon>Heliantheae alliance</taxon>
        <taxon>Millerieae</taxon>
        <taxon>Smallanthus</taxon>
    </lineage>
</organism>
<gene>
    <name evidence="1" type="ORF">L1987_49829</name>
</gene>
<accession>A0ACB9FWC7</accession>
<reference evidence="2" key="1">
    <citation type="journal article" date="2022" name="Mol. Ecol. Resour.">
        <title>The genomes of chicory, endive, great burdock and yacon provide insights into Asteraceae palaeo-polyploidization history and plant inulin production.</title>
        <authorList>
            <person name="Fan W."/>
            <person name="Wang S."/>
            <person name="Wang H."/>
            <person name="Wang A."/>
            <person name="Jiang F."/>
            <person name="Liu H."/>
            <person name="Zhao H."/>
            <person name="Xu D."/>
            <person name="Zhang Y."/>
        </authorList>
    </citation>
    <scope>NUCLEOTIDE SEQUENCE [LARGE SCALE GENOMIC DNA]</scope>
    <source>
        <strain evidence="2">cv. Yunnan</strain>
    </source>
</reference>
<proteinExistence type="predicted"/>
<protein>
    <submittedName>
        <fullName evidence="1">Uncharacterized protein</fullName>
    </submittedName>
</protein>
<dbReference type="EMBL" id="CM042033">
    <property type="protein sequence ID" value="KAI3775258.1"/>
    <property type="molecule type" value="Genomic_DNA"/>
</dbReference>
<evidence type="ECO:0000313" key="2">
    <source>
        <dbReference type="Proteomes" id="UP001056120"/>
    </source>
</evidence>
<dbReference type="Proteomes" id="UP001056120">
    <property type="component" value="Linkage Group LG16"/>
</dbReference>
<reference evidence="1 2" key="2">
    <citation type="journal article" date="2022" name="Mol. Ecol. Resour.">
        <title>The genomes of chicory, endive, great burdock and yacon provide insights into Asteraceae paleo-polyploidization history and plant inulin production.</title>
        <authorList>
            <person name="Fan W."/>
            <person name="Wang S."/>
            <person name="Wang H."/>
            <person name="Wang A."/>
            <person name="Jiang F."/>
            <person name="Liu H."/>
            <person name="Zhao H."/>
            <person name="Xu D."/>
            <person name="Zhang Y."/>
        </authorList>
    </citation>
    <scope>NUCLEOTIDE SEQUENCE [LARGE SCALE GENOMIC DNA]</scope>
    <source>
        <strain evidence="2">cv. Yunnan</strain>
        <tissue evidence="1">Leaves</tissue>
    </source>
</reference>
<evidence type="ECO:0000313" key="1">
    <source>
        <dbReference type="EMBL" id="KAI3775258.1"/>
    </source>
</evidence>
<sequence length="298" mass="33793">MGACFSSQNDEQHSLHDDSSVAGEIEPSSTKDANSDENSESNVVVISKDVQDLRKNPIYSNLDVFTYDEMKMATKFFREDDVLGGGGFGLVYKGIIDESVRSGYTTTEVAIKELNTRGIQGDKEWLTEVNYLGYLQHPNLVKLIGYCCEGKNRHLVYEYMAGGSVEKYLFQSGCKTLTWSRRMKIALDAAKGHLATYCDTYAFGVVLLELLIGRRAVNMRLPYDEVYLADWVRPILAESKKEGVRMIDHRMKGQYSYKTAFKVIDLAYTCIRRNPRRRPLMSKVVETLESVQTHDIVS</sequence>
<name>A0ACB9FWC7_9ASTR</name>
<comment type="caution">
    <text evidence="1">The sequence shown here is derived from an EMBL/GenBank/DDBJ whole genome shotgun (WGS) entry which is preliminary data.</text>
</comment>
<keyword evidence="2" id="KW-1185">Reference proteome</keyword>